<gene>
    <name evidence="2" type="ORF">GTS_45350</name>
</gene>
<dbReference type="InterPro" id="IPR000182">
    <property type="entry name" value="GNAT_dom"/>
</dbReference>
<evidence type="ECO:0000313" key="2">
    <source>
        <dbReference type="EMBL" id="GDY32902.1"/>
    </source>
</evidence>
<feature type="domain" description="N-acetyltransferase" evidence="1">
    <location>
        <begin position="1"/>
        <end position="111"/>
    </location>
</feature>
<dbReference type="Gene3D" id="3.40.630.30">
    <property type="match status" value="1"/>
</dbReference>
<dbReference type="SUPFAM" id="SSF55729">
    <property type="entry name" value="Acyl-CoA N-acyltransferases (Nat)"/>
    <property type="match status" value="1"/>
</dbReference>
<accession>A0A4D4JC27</accession>
<dbReference type="GO" id="GO:0016747">
    <property type="term" value="F:acyltransferase activity, transferring groups other than amino-acyl groups"/>
    <property type="evidence" value="ECO:0007669"/>
    <property type="project" value="InterPro"/>
</dbReference>
<protein>
    <recommendedName>
        <fullName evidence="1">N-acetyltransferase domain-containing protein</fullName>
    </recommendedName>
</protein>
<proteinExistence type="predicted"/>
<dbReference type="AlphaFoldDB" id="A0A4D4JC27"/>
<dbReference type="RefSeq" id="WP_225978642.1">
    <property type="nucleotide sequence ID" value="NZ_BJFL01000030.1"/>
</dbReference>
<dbReference type="EMBL" id="BJFL01000030">
    <property type="protein sequence ID" value="GDY32902.1"/>
    <property type="molecule type" value="Genomic_DNA"/>
</dbReference>
<dbReference type="Proteomes" id="UP000298860">
    <property type="component" value="Unassembled WGS sequence"/>
</dbReference>
<comment type="caution">
    <text evidence="2">The sequence shown here is derived from an EMBL/GenBank/DDBJ whole genome shotgun (WGS) entry which is preliminary data.</text>
</comment>
<name>A0A4D4JC27_9PSEU</name>
<dbReference type="PROSITE" id="PS51186">
    <property type="entry name" value="GNAT"/>
    <property type="match status" value="1"/>
</dbReference>
<dbReference type="Pfam" id="PF13508">
    <property type="entry name" value="Acetyltransf_7"/>
    <property type="match status" value="1"/>
</dbReference>
<keyword evidence="3" id="KW-1185">Reference proteome</keyword>
<organism evidence="2 3">
    <name type="scientific">Gandjariella thermophila</name>
    <dbReference type="NCBI Taxonomy" id="1931992"/>
    <lineage>
        <taxon>Bacteria</taxon>
        <taxon>Bacillati</taxon>
        <taxon>Actinomycetota</taxon>
        <taxon>Actinomycetes</taxon>
        <taxon>Pseudonocardiales</taxon>
        <taxon>Pseudonocardiaceae</taxon>
        <taxon>Gandjariella</taxon>
    </lineage>
</organism>
<evidence type="ECO:0000313" key="3">
    <source>
        <dbReference type="Proteomes" id="UP000298860"/>
    </source>
</evidence>
<evidence type="ECO:0000259" key="1">
    <source>
        <dbReference type="PROSITE" id="PS51186"/>
    </source>
</evidence>
<dbReference type="InterPro" id="IPR016181">
    <property type="entry name" value="Acyl_CoA_acyltransferase"/>
</dbReference>
<sequence length="111" mass="12027">MPAVPGRPVWWTRCATRTTRNCSTRTGPGTFVERGVGLLDHVVVRPSRRRRGVGTALVRRALVAALRQSGALLVTGHVEEGGAAERFAEACGFQAAYPVTGYVRRVDELLP</sequence>
<reference evidence="3" key="1">
    <citation type="submission" date="2019-04" db="EMBL/GenBank/DDBJ databases">
        <title>Draft genome sequence of Pseudonocardiaceae bacterium SL3-2-4.</title>
        <authorList>
            <person name="Ningsih F."/>
            <person name="Yokota A."/>
            <person name="Sakai Y."/>
            <person name="Nanatani K."/>
            <person name="Yabe S."/>
            <person name="Oetari A."/>
            <person name="Sjamsuridzal W."/>
        </authorList>
    </citation>
    <scope>NUCLEOTIDE SEQUENCE [LARGE SCALE GENOMIC DNA]</scope>
    <source>
        <strain evidence="3">SL3-2-4</strain>
    </source>
</reference>